<proteinExistence type="predicted"/>
<evidence type="ECO:0000313" key="3">
    <source>
        <dbReference type="EMBL" id="KAK2034118.1"/>
    </source>
</evidence>
<dbReference type="EMBL" id="MU842816">
    <property type="protein sequence ID" value="KAK2034118.1"/>
    <property type="molecule type" value="Genomic_DNA"/>
</dbReference>
<evidence type="ECO:0000256" key="2">
    <source>
        <dbReference type="SAM" id="Phobius"/>
    </source>
</evidence>
<keyword evidence="2" id="KW-0472">Membrane</keyword>
<organism evidence="3 4">
    <name type="scientific">Colletotrichum zoysiae</name>
    <dbReference type="NCBI Taxonomy" id="1216348"/>
    <lineage>
        <taxon>Eukaryota</taxon>
        <taxon>Fungi</taxon>
        <taxon>Dikarya</taxon>
        <taxon>Ascomycota</taxon>
        <taxon>Pezizomycotina</taxon>
        <taxon>Sordariomycetes</taxon>
        <taxon>Hypocreomycetidae</taxon>
        <taxon>Glomerellales</taxon>
        <taxon>Glomerellaceae</taxon>
        <taxon>Colletotrichum</taxon>
        <taxon>Colletotrichum graminicola species complex</taxon>
    </lineage>
</organism>
<sequence>MAPTPTRSPKSVDAAASALHRLVRRGEGGRVAGMFVGCLIGGIAAVALVYLCFNCAFAPHSRGKTAVQPARPHAHKAHPHCHRAPSPVAPTARPHPHTHTHIHRHQHQHQHPNVHGWTHRHRKHARHHHHSCRAKPGGKQCPKAQRKTMPQPAHRDRRRPPQTLGGGQTVRFMPMPPMTAMPVPPAAAAAAVGTGTDMGMGMGVGGGANMAPLEDGFVDYGPALGHQDFGPGMGWDDDADPDFRLEGFAAVARDAPDDGDATCNECCYSFFDALCGVPKGARDLRREAAGDGEVVLGDNEMAAV</sequence>
<reference evidence="3" key="1">
    <citation type="submission" date="2021-06" db="EMBL/GenBank/DDBJ databases">
        <title>Comparative genomics, transcriptomics and evolutionary studies reveal genomic signatures of adaptation to plant cell wall in hemibiotrophic fungi.</title>
        <authorList>
            <consortium name="DOE Joint Genome Institute"/>
            <person name="Baroncelli R."/>
            <person name="Diaz J.F."/>
            <person name="Benocci T."/>
            <person name="Peng M."/>
            <person name="Battaglia E."/>
            <person name="Haridas S."/>
            <person name="Andreopoulos W."/>
            <person name="Labutti K."/>
            <person name="Pangilinan J."/>
            <person name="Floch G.L."/>
            <person name="Makela M.R."/>
            <person name="Henrissat B."/>
            <person name="Grigoriev I.V."/>
            <person name="Crouch J.A."/>
            <person name="De Vries R.P."/>
            <person name="Sukno S.A."/>
            <person name="Thon M.R."/>
        </authorList>
    </citation>
    <scope>NUCLEOTIDE SEQUENCE</scope>
    <source>
        <strain evidence="3">MAFF235873</strain>
    </source>
</reference>
<dbReference type="AlphaFoldDB" id="A0AAD9HS46"/>
<feature type="region of interest" description="Disordered" evidence="1">
    <location>
        <begin position="126"/>
        <end position="169"/>
    </location>
</feature>
<gene>
    <name evidence="3" type="ORF">LX32DRAFT_724617</name>
</gene>
<keyword evidence="2" id="KW-1133">Transmembrane helix</keyword>
<protein>
    <submittedName>
        <fullName evidence="3">Uncharacterized protein</fullName>
    </submittedName>
</protein>
<comment type="caution">
    <text evidence="3">The sequence shown here is derived from an EMBL/GenBank/DDBJ whole genome shotgun (WGS) entry which is preliminary data.</text>
</comment>
<dbReference type="Proteomes" id="UP001232148">
    <property type="component" value="Unassembled WGS sequence"/>
</dbReference>
<name>A0AAD9HS46_9PEZI</name>
<feature type="region of interest" description="Disordered" evidence="1">
    <location>
        <begin position="75"/>
        <end position="99"/>
    </location>
</feature>
<evidence type="ECO:0000256" key="1">
    <source>
        <dbReference type="SAM" id="MobiDB-lite"/>
    </source>
</evidence>
<keyword evidence="2" id="KW-0812">Transmembrane</keyword>
<feature type="transmembrane region" description="Helical" evidence="2">
    <location>
        <begin position="31"/>
        <end position="51"/>
    </location>
</feature>
<evidence type="ECO:0000313" key="4">
    <source>
        <dbReference type="Proteomes" id="UP001232148"/>
    </source>
</evidence>
<keyword evidence="4" id="KW-1185">Reference proteome</keyword>
<accession>A0AAD9HS46</accession>